<keyword evidence="14 20" id="KW-0472">Membrane</keyword>
<feature type="transmembrane region" description="Helical" evidence="20">
    <location>
        <begin position="154"/>
        <end position="181"/>
    </location>
</feature>
<dbReference type="GO" id="GO:0018279">
    <property type="term" value="P:protein N-linked glycosylation via asparagine"/>
    <property type="evidence" value="ECO:0007669"/>
    <property type="project" value="TreeGrafter"/>
</dbReference>
<keyword evidence="9 20" id="KW-0812">Transmembrane</keyword>
<dbReference type="GO" id="GO:0004579">
    <property type="term" value="F:dolichyl-diphosphooligosaccharide-protein glycotransferase activity"/>
    <property type="evidence" value="ECO:0007669"/>
    <property type="project" value="UniProtKB-EC"/>
</dbReference>
<dbReference type="PANTHER" id="PTHR13872">
    <property type="entry name" value="DOLICHYL-DIPHOSPHOOLIGOSACCHARIDE--PROTEIN GLYCOSYLTRANSFERASE SUBUNIT"/>
    <property type="match status" value="1"/>
</dbReference>
<dbReference type="GO" id="GO:0005789">
    <property type="term" value="C:endoplasmic reticulum membrane"/>
    <property type="evidence" value="ECO:0007669"/>
    <property type="project" value="UniProtKB-SubCell"/>
</dbReference>
<dbReference type="InterPro" id="IPR048307">
    <property type="entry name" value="STT3_N"/>
</dbReference>
<comment type="cofactor">
    <cofactor evidence="1">
        <name>Mn(2+)</name>
        <dbReference type="ChEBI" id="CHEBI:29035"/>
    </cofactor>
</comment>
<evidence type="ECO:0000256" key="18">
    <source>
        <dbReference type="ARBA" id="ARBA00048829"/>
    </source>
</evidence>
<keyword evidence="10" id="KW-0479">Metal-binding</keyword>
<proteinExistence type="inferred from homology"/>
<sequence length="335" mass="37963">MVSSWGGYVFLINLIPLHVSVFICIGRFSNKIYIAYSTISFFGFRCVQTSEHMMAFGVFGLCQIIAFANCLRTRMSEENFQFLFRSTVLFAACAVAMSVIVASYLGKIAPWTRRFYSLLDPSCAKNNIPIIASVSEHQPTAWSSFYFDLQILGVMVRLMLVLAPVMYILGGVALSSILITFMKNLDSTSTHARHDKKEKERNYPYNNEQHLGPSIVLSACGGDGSTIISDDFREAYCWLRKNTHPEAKIMSWWDYGYQIIAMANRTIIVDNSTWNNTHISRVRQALSSKEEDAYEIMRELDVDYVLVIFGGVIGYSSHDINKFLWMVRIGGSTPE</sequence>
<dbReference type="GO" id="GO:0043687">
    <property type="term" value="P:post-translational protein modification"/>
    <property type="evidence" value="ECO:0007669"/>
    <property type="project" value="TreeGrafter"/>
</dbReference>
<dbReference type="STRING" id="6293.A0A1I8ESV4"/>
<evidence type="ECO:0000256" key="15">
    <source>
        <dbReference type="ARBA" id="ARBA00023180"/>
    </source>
</evidence>
<reference evidence="23" key="1">
    <citation type="submission" date="2016-11" db="UniProtKB">
        <authorList>
            <consortium name="WormBaseParasite"/>
        </authorList>
    </citation>
    <scope>IDENTIFICATION</scope>
    <source>
        <strain evidence="23">pt0022</strain>
    </source>
</reference>
<feature type="domain" description="STT3/PglB/AglB core" evidence="22">
    <location>
        <begin position="248"/>
        <end position="305"/>
    </location>
</feature>
<name>A0A1I8ESV4_WUCBA</name>
<dbReference type="InterPro" id="IPR048999">
    <property type="entry name" value="STT3-PglB_core"/>
</dbReference>
<evidence type="ECO:0000256" key="12">
    <source>
        <dbReference type="ARBA" id="ARBA00022842"/>
    </source>
</evidence>
<evidence type="ECO:0000256" key="20">
    <source>
        <dbReference type="SAM" id="Phobius"/>
    </source>
</evidence>
<feature type="transmembrane region" description="Helical" evidence="20">
    <location>
        <begin position="53"/>
        <end position="71"/>
    </location>
</feature>
<evidence type="ECO:0000256" key="13">
    <source>
        <dbReference type="ARBA" id="ARBA00022989"/>
    </source>
</evidence>
<dbReference type="InterPro" id="IPR003674">
    <property type="entry name" value="Oligo_trans_STT3"/>
</dbReference>
<evidence type="ECO:0000256" key="10">
    <source>
        <dbReference type="ARBA" id="ARBA00022723"/>
    </source>
</evidence>
<dbReference type="Pfam" id="PF02516">
    <property type="entry name" value="STT3"/>
    <property type="match status" value="1"/>
</dbReference>
<dbReference type="EC" id="2.4.99.18" evidence="6"/>
<dbReference type="AlphaFoldDB" id="A0A1I8ESV4"/>
<evidence type="ECO:0000256" key="3">
    <source>
        <dbReference type="ARBA" id="ARBA00004477"/>
    </source>
</evidence>
<comment type="cofactor">
    <cofactor evidence="2">
        <name>Mg(2+)</name>
        <dbReference type="ChEBI" id="CHEBI:18420"/>
    </cofactor>
</comment>
<keyword evidence="7" id="KW-0328">Glycosyltransferase</keyword>
<keyword evidence="12" id="KW-0460">Magnesium</keyword>
<evidence type="ECO:0000256" key="11">
    <source>
        <dbReference type="ARBA" id="ARBA00022824"/>
    </source>
</evidence>
<dbReference type="Pfam" id="PF21436">
    <property type="entry name" value="STT3-PglB_core"/>
    <property type="match status" value="1"/>
</dbReference>
<evidence type="ECO:0000256" key="4">
    <source>
        <dbReference type="ARBA" id="ARBA00004922"/>
    </source>
</evidence>
<keyword evidence="8" id="KW-0808">Transferase</keyword>
<keyword evidence="11" id="KW-0256">Endoplasmic reticulum</keyword>
<dbReference type="WBParaSite" id="maker-PairedContig_4709-snap-gene-0.2-mRNA-1">
    <property type="protein sequence ID" value="maker-PairedContig_4709-snap-gene-0.2-mRNA-1"/>
    <property type="gene ID" value="maker-PairedContig_4709-snap-gene-0.2"/>
</dbReference>
<keyword evidence="16" id="KW-0464">Manganese</keyword>
<dbReference type="UniPathway" id="UPA00378"/>
<feature type="domain" description="Oligosaccharyl transferase STT3 N-terminal" evidence="21">
    <location>
        <begin position="1"/>
        <end position="162"/>
    </location>
</feature>
<evidence type="ECO:0000256" key="8">
    <source>
        <dbReference type="ARBA" id="ARBA00022679"/>
    </source>
</evidence>
<evidence type="ECO:0000256" key="6">
    <source>
        <dbReference type="ARBA" id="ARBA00012605"/>
    </source>
</evidence>
<feature type="transmembrane region" description="Helical" evidence="20">
    <location>
        <begin position="83"/>
        <end position="105"/>
    </location>
</feature>
<protein>
    <recommendedName>
        <fullName evidence="17">Dolichyl-diphosphooligosaccharide--protein glycosyltransferase subunit STT3A</fullName>
        <ecNumber evidence="6">2.4.99.18</ecNumber>
    </recommendedName>
</protein>
<evidence type="ECO:0000256" key="19">
    <source>
        <dbReference type="ARBA" id="ARBA00062993"/>
    </source>
</evidence>
<dbReference type="Gene3D" id="3.40.50.12610">
    <property type="match status" value="1"/>
</dbReference>
<evidence type="ECO:0000256" key="9">
    <source>
        <dbReference type="ARBA" id="ARBA00022692"/>
    </source>
</evidence>
<keyword evidence="13 20" id="KW-1133">Transmembrane helix</keyword>
<evidence type="ECO:0000256" key="5">
    <source>
        <dbReference type="ARBA" id="ARBA00010810"/>
    </source>
</evidence>
<evidence type="ECO:0000256" key="2">
    <source>
        <dbReference type="ARBA" id="ARBA00001946"/>
    </source>
</evidence>
<feature type="transmembrane region" description="Helical" evidence="20">
    <location>
        <begin position="6"/>
        <end position="25"/>
    </location>
</feature>
<evidence type="ECO:0000256" key="16">
    <source>
        <dbReference type="ARBA" id="ARBA00023211"/>
    </source>
</evidence>
<comment type="similarity">
    <text evidence="5">Belongs to the STT3 family.</text>
</comment>
<evidence type="ECO:0000256" key="1">
    <source>
        <dbReference type="ARBA" id="ARBA00001936"/>
    </source>
</evidence>
<accession>A0A1I8ESV4</accession>
<keyword evidence="15" id="KW-0325">Glycoprotein</keyword>
<comment type="catalytic activity">
    <reaction evidence="18">
        <text>a di-trans,poly-cis-dolichyl diphosphooligosaccharide + L-asparaginyl-[protein] = N(4)-(oligosaccharide-(1-&gt;4)-N-acetyl-beta-D-glucosaminyl-(1-&gt;4)-N-acetyl-beta-D-glucosaminyl)-L-asparaginyl-[protein] + a di-trans,poly-cis-dolichyl diphosphate + H(+)</text>
        <dbReference type="Rhea" id="RHEA:22980"/>
        <dbReference type="Rhea" id="RHEA-COMP:12804"/>
        <dbReference type="Rhea" id="RHEA-COMP:12805"/>
        <dbReference type="Rhea" id="RHEA-COMP:19506"/>
        <dbReference type="Rhea" id="RHEA-COMP:19509"/>
        <dbReference type="ChEBI" id="CHEBI:15378"/>
        <dbReference type="ChEBI" id="CHEBI:50347"/>
        <dbReference type="ChEBI" id="CHEBI:57497"/>
        <dbReference type="ChEBI" id="CHEBI:57570"/>
        <dbReference type="ChEBI" id="CHEBI:132529"/>
        <dbReference type="EC" id="2.4.99.18"/>
    </reaction>
</comment>
<evidence type="ECO:0000256" key="7">
    <source>
        <dbReference type="ARBA" id="ARBA00022676"/>
    </source>
</evidence>
<evidence type="ECO:0000256" key="17">
    <source>
        <dbReference type="ARBA" id="ARBA00040922"/>
    </source>
</evidence>
<evidence type="ECO:0000259" key="22">
    <source>
        <dbReference type="Pfam" id="PF21436"/>
    </source>
</evidence>
<comment type="pathway">
    <text evidence="4">Protein modification; protein glycosylation.</text>
</comment>
<evidence type="ECO:0000256" key="14">
    <source>
        <dbReference type="ARBA" id="ARBA00023136"/>
    </source>
</evidence>
<comment type="subcellular location">
    <subcellularLocation>
        <location evidence="3">Endoplasmic reticulum membrane</location>
        <topology evidence="3">Multi-pass membrane protein</topology>
    </subcellularLocation>
</comment>
<organism evidence="23">
    <name type="scientific">Wuchereria bancrofti</name>
    <dbReference type="NCBI Taxonomy" id="6293"/>
    <lineage>
        <taxon>Eukaryota</taxon>
        <taxon>Metazoa</taxon>
        <taxon>Ecdysozoa</taxon>
        <taxon>Nematoda</taxon>
        <taxon>Chromadorea</taxon>
        <taxon>Rhabditida</taxon>
        <taxon>Spirurina</taxon>
        <taxon>Spiruromorpha</taxon>
        <taxon>Filarioidea</taxon>
        <taxon>Onchocercidae</taxon>
        <taxon>Wuchereria</taxon>
    </lineage>
</organism>
<dbReference type="PANTHER" id="PTHR13872:SF43">
    <property type="entry name" value="DOLICHYL-DIPHOSPHOOLIGOSACCHARIDE--PROTEIN GLYCOSYLTRANSFERASE SUBUNIT STT3A"/>
    <property type="match status" value="1"/>
</dbReference>
<dbReference type="GO" id="GO:0046872">
    <property type="term" value="F:metal ion binding"/>
    <property type="evidence" value="ECO:0007669"/>
    <property type="project" value="UniProtKB-KW"/>
</dbReference>
<evidence type="ECO:0000259" key="21">
    <source>
        <dbReference type="Pfam" id="PF02516"/>
    </source>
</evidence>
<evidence type="ECO:0000313" key="23">
    <source>
        <dbReference type="WBParaSite" id="maker-PairedContig_4709-snap-gene-0.2-mRNA-1"/>
    </source>
</evidence>
<comment type="subunit">
    <text evidence="19">Component of the oligosaccharyltransferase (OST) complex. There are 2 OST complexes, OST-A and OST-B, which contain STT3A or STT3B as catalytic subunit, respectively. OST-A and OST-B contain common core subunits RPN1, RPN2, OST48, OST4, DAD1 and TMEM258, and OST-A contains DC2/OSTC and KRTCAP2/KCP2 specific accessory subunits. OST-A complex assembly occurs through the formation of 3 subcomplexes. Subcomplex 1 contains RPN1 and TMEM258, subcomplex 2 contains the OST-A-specific subunits STT3A, DC2/OSTC, and KCP2 as well as the core subunit OST4, and subcomplex 3 contains RPN2, DAD1, and OST48. The OST-A complex can form stable complexes with the Sec61 complex or with both the Sec61 and TRAP complexes.</text>
</comment>